<dbReference type="GO" id="GO:0051537">
    <property type="term" value="F:2 iron, 2 sulfur cluster binding"/>
    <property type="evidence" value="ECO:0007669"/>
    <property type="project" value="UniProtKB-KW"/>
</dbReference>
<dbReference type="PANTHER" id="PTHR43513:SF3">
    <property type="entry name" value="DIHYDROOROTATE DEHYDROGENASE B (NAD(+)), ELECTRON TRANSFER SUBUNIT-RELATED"/>
    <property type="match status" value="1"/>
</dbReference>
<dbReference type="Gene3D" id="2.10.240.10">
    <property type="entry name" value="Dihydroorotate dehydrogenase, electron transfer subunit"/>
    <property type="match status" value="1"/>
</dbReference>
<dbReference type="GO" id="GO:0016491">
    <property type="term" value="F:oxidoreductase activity"/>
    <property type="evidence" value="ECO:0007669"/>
    <property type="project" value="InterPro"/>
</dbReference>
<comment type="similarity">
    <text evidence="1">Belongs to the PyrK family.</text>
</comment>
<dbReference type="RefSeq" id="WP_066662657.1">
    <property type="nucleotide sequence ID" value="NZ_CP011402.1"/>
</dbReference>
<keyword evidence="9 12" id="KW-0411">Iron-sulfur</keyword>
<protein>
    <submittedName>
        <fullName evidence="14">Dihydroorotate oxidase B, electron transfer subunit</fullName>
    </submittedName>
</protein>
<dbReference type="InterPro" id="IPR037117">
    <property type="entry name" value="Dihydroorotate_DH_ele_sf"/>
</dbReference>
<feature type="binding site" evidence="11">
    <location>
        <begin position="84"/>
        <end position="85"/>
    </location>
    <ligand>
        <name>FAD</name>
        <dbReference type="ChEBI" id="CHEBI:57692"/>
    </ligand>
</feature>
<evidence type="ECO:0000256" key="11">
    <source>
        <dbReference type="PIRSR" id="PIRSR006816-1"/>
    </source>
</evidence>
<evidence type="ECO:0000256" key="6">
    <source>
        <dbReference type="ARBA" id="ARBA00022827"/>
    </source>
</evidence>
<dbReference type="InterPro" id="IPR039261">
    <property type="entry name" value="FNR_nucleotide-bd"/>
</dbReference>
<keyword evidence="2" id="KW-0813">Transport</keyword>
<keyword evidence="5 12" id="KW-0479">Metal-binding</keyword>
<feature type="binding site" evidence="12">
    <location>
        <position position="240"/>
    </location>
    <ligand>
        <name>[2Fe-2S] cluster</name>
        <dbReference type="ChEBI" id="CHEBI:190135"/>
    </ligand>
</feature>
<feature type="binding site" evidence="11">
    <location>
        <begin position="60"/>
        <end position="63"/>
    </location>
    <ligand>
        <name>FAD</name>
        <dbReference type="ChEBI" id="CHEBI:57692"/>
    </ligand>
</feature>
<dbReference type="EMBL" id="FOEC01000006">
    <property type="protein sequence ID" value="SEO77793.1"/>
    <property type="molecule type" value="Genomic_DNA"/>
</dbReference>
<evidence type="ECO:0000256" key="7">
    <source>
        <dbReference type="ARBA" id="ARBA00022982"/>
    </source>
</evidence>
<dbReference type="OrthoDB" id="9796486at2"/>
<dbReference type="Pfam" id="PF00970">
    <property type="entry name" value="FAD_binding_6"/>
    <property type="match status" value="1"/>
</dbReference>
<dbReference type="GO" id="GO:0046872">
    <property type="term" value="F:metal ion binding"/>
    <property type="evidence" value="ECO:0007669"/>
    <property type="project" value="UniProtKB-KW"/>
</dbReference>
<evidence type="ECO:0000256" key="12">
    <source>
        <dbReference type="PIRSR" id="PIRSR006816-2"/>
    </source>
</evidence>
<evidence type="ECO:0000256" key="2">
    <source>
        <dbReference type="ARBA" id="ARBA00022448"/>
    </source>
</evidence>
<name>A0A172RYI5_9ACTN</name>
<feature type="binding site" evidence="12">
    <location>
        <position position="237"/>
    </location>
    <ligand>
        <name>[2Fe-2S] cluster</name>
        <dbReference type="ChEBI" id="CHEBI:190135"/>
    </ligand>
</feature>
<reference evidence="15" key="1">
    <citation type="submission" date="2016-10" db="EMBL/GenBank/DDBJ databases">
        <authorList>
            <person name="Varghese N."/>
        </authorList>
    </citation>
    <scope>NUCLEOTIDE SEQUENCE [LARGE SCALE GENOMIC DNA]</scope>
    <source>
        <strain evidence="15">DSM 21843</strain>
    </source>
</reference>
<organism evidence="14 15">
    <name type="scientific">Denitrobacterium detoxificans</name>
    <dbReference type="NCBI Taxonomy" id="79604"/>
    <lineage>
        <taxon>Bacteria</taxon>
        <taxon>Bacillati</taxon>
        <taxon>Actinomycetota</taxon>
        <taxon>Coriobacteriia</taxon>
        <taxon>Eggerthellales</taxon>
        <taxon>Eggerthellaceae</taxon>
        <taxon>Denitrobacterium</taxon>
    </lineage>
</organism>
<sequence>MCCEDRSGLIHERITLLSNEKVGPRLFVMRVESPRIAQALLPGQFTHVRIPQMESHILRRPFSVYETFPEEGTMDILYQVVGYGTEFLSQLPAGTQLDQIGPIGRPWDAPEGETRVLAVAGGAGAPATFMQVKRCVEAGVPVDVVLGAQNASALVTRERYAALLGADPVCATDDGSYGFKGFATIPAAELMQKNEYSRVITCGPEPLMRAVANSAAEAGIACQVSMERRMACGVGACLSCVVETAQGKKRACVDGPIFEADQVVW</sequence>
<dbReference type="PANTHER" id="PTHR43513">
    <property type="entry name" value="DIHYDROOROTATE DEHYDROGENASE B (NAD(+)), ELECTRON TRANSFER SUBUNIT"/>
    <property type="match status" value="1"/>
</dbReference>
<evidence type="ECO:0000256" key="5">
    <source>
        <dbReference type="ARBA" id="ARBA00022723"/>
    </source>
</evidence>
<evidence type="ECO:0000259" key="13">
    <source>
        <dbReference type="PROSITE" id="PS51384"/>
    </source>
</evidence>
<evidence type="ECO:0000256" key="1">
    <source>
        <dbReference type="ARBA" id="ARBA00006422"/>
    </source>
</evidence>
<dbReference type="Gene3D" id="3.40.50.80">
    <property type="entry name" value="Nucleotide-binding domain of ferredoxin-NADP reductase (FNR) module"/>
    <property type="match status" value="1"/>
</dbReference>
<comment type="cofactor">
    <cofactor evidence="11">
        <name>FAD</name>
        <dbReference type="ChEBI" id="CHEBI:57692"/>
    </cofactor>
    <text evidence="11">Binds 1 FAD per subunit.</text>
</comment>
<dbReference type="Proteomes" id="UP000182975">
    <property type="component" value="Unassembled WGS sequence"/>
</dbReference>
<dbReference type="Gene3D" id="2.40.30.10">
    <property type="entry name" value="Translation factors"/>
    <property type="match status" value="1"/>
</dbReference>
<feature type="domain" description="FAD-binding FR-type" evidence="13">
    <location>
        <begin position="9"/>
        <end position="109"/>
    </location>
</feature>
<evidence type="ECO:0000256" key="4">
    <source>
        <dbReference type="ARBA" id="ARBA00022714"/>
    </source>
</evidence>
<dbReference type="PIRSF" id="PIRSF006816">
    <property type="entry name" value="Cyc3_hyd_g"/>
    <property type="match status" value="1"/>
</dbReference>
<dbReference type="PROSITE" id="PS51384">
    <property type="entry name" value="FAD_FR"/>
    <property type="match status" value="1"/>
</dbReference>
<dbReference type="AlphaFoldDB" id="A0A172RYI5"/>
<dbReference type="SUPFAM" id="SSF63380">
    <property type="entry name" value="Riboflavin synthase domain-like"/>
    <property type="match status" value="1"/>
</dbReference>
<dbReference type="SUPFAM" id="SSF52343">
    <property type="entry name" value="Ferredoxin reductase-like, C-terminal NADP-linked domain"/>
    <property type="match status" value="1"/>
</dbReference>
<evidence type="ECO:0000256" key="9">
    <source>
        <dbReference type="ARBA" id="ARBA00023014"/>
    </source>
</evidence>
<evidence type="ECO:0000256" key="3">
    <source>
        <dbReference type="ARBA" id="ARBA00022630"/>
    </source>
</evidence>
<keyword evidence="4 12" id="KW-0001">2Fe-2S</keyword>
<dbReference type="GO" id="GO:0050660">
    <property type="term" value="F:flavin adenine dinucleotide binding"/>
    <property type="evidence" value="ECO:0007669"/>
    <property type="project" value="InterPro"/>
</dbReference>
<dbReference type="KEGG" id="ddt:AAY81_06015"/>
<evidence type="ECO:0000256" key="8">
    <source>
        <dbReference type="ARBA" id="ARBA00023004"/>
    </source>
</evidence>
<keyword evidence="8 12" id="KW-0408">Iron</keyword>
<evidence type="ECO:0000256" key="10">
    <source>
        <dbReference type="ARBA" id="ARBA00034078"/>
    </source>
</evidence>
<dbReference type="InterPro" id="IPR017938">
    <property type="entry name" value="Riboflavin_synthase-like_b-brl"/>
</dbReference>
<comment type="cofactor">
    <cofactor evidence="12">
        <name>[2Fe-2S] cluster</name>
        <dbReference type="ChEBI" id="CHEBI:190135"/>
    </cofactor>
    <text evidence="12">Binds 1 [2Fe-2S] cluster per subunit.</text>
</comment>
<dbReference type="GO" id="GO:0006221">
    <property type="term" value="P:pyrimidine nucleotide biosynthetic process"/>
    <property type="evidence" value="ECO:0007669"/>
    <property type="project" value="InterPro"/>
</dbReference>
<evidence type="ECO:0000313" key="14">
    <source>
        <dbReference type="EMBL" id="SEO77793.1"/>
    </source>
</evidence>
<dbReference type="STRING" id="79604.AAY81_06015"/>
<feature type="binding site" evidence="11">
    <location>
        <begin position="77"/>
        <end position="79"/>
    </location>
    <ligand>
        <name>FAD</name>
        <dbReference type="ChEBI" id="CHEBI:57692"/>
    </ligand>
</feature>
<dbReference type="InterPro" id="IPR008333">
    <property type="entry name" value="Cbr1-like_FAD-bd_dom"/>
</dbReference>
<proteinExistence type="inferred from homology"/>
<gene>
    <name evidence="14" type="ORF">SAMN02910314_01181</name>
</gene>
<keyword evidence="15" id="KW-1185">Reference proteome</keyword>
<keyword evidence="3 11" id="KW-0285">Flavoprotein</keyword>
<feature type="binding site" evidence="12">
    <location>
        <position position="232"/>
    </location>
    <ligand>
        <name>[2Fe-2S] cluster</name>
        <dbReference type="ChEBI" id="CHEBI:190135"/>
    </ligand>
</feature>
<evidence type="ECO:0000313" key="15">
    <source>
        <dbReference type="Proteomes" id="UP000182975"/>
    </source>
</evidence>
<accession>A0A172RYI5</accession>
<dbReference type="InterPro" id="IPR050353">
    <property type="entry name" value="PyrK_electron_transfer"/>
</dbReference>
<keyword evidence="6 11" id="KW-0274">FAD</keyword>
<dbReference type="InterPro" id="IPR017927">
    <property type="entry name" value="FAD-bd_FR_type"/>
</dbReference>
<dbReference type="Pfam" id="PF10418">
    <property type="entry name" value="DHODB_Fe-S_bind"/>
    <property type="match status" value="1"/>
</dbReference>
<dbReference type="InterPro" id="IPR019480">
    <property type="entry name" value="Dihydroorotate_DH_Fe-S-bd"/>
</dbReference>
<comment type="cofactor">
    <cofactor evidence="10">
        <name>[2Fe-2S] cluster</name>
        <dbReference type="ChEBI" id="CHEBI:190135"/>
    </cofactor>
</comment>
<dbReference type="InterPro" id="IPR012165">
    <property type="entry name" value="Cyt_c3_hydrogenase_gsu"/>
</dbReference>
<feature type="binding site" evidence="12">
    <location>
        <position position="252"/>
    </location>
    <ligand>
        <name>[2Fe-2S] cluster</name>
        <dbReference type="ChEBI" id="CHEBI:190135"/>
    </ligand>
</feature>
<dbReference type="CDD" id="cd06218">
    <property type="entry name" value="DHOD_e_trans"/>
    <property type="match status" value="1"/>
</dbReference>
<dbReference type="PATRIC" id="fig|79604.3.peg.1216"/>
<keyword evidence="7" id="KW-0249">Electron transport</keyword>